<dbReference type="AlphaFoldDB" id="A0A3N0EHJ7"/>
<proteinExistence type="predicted"/>
<organism evidence="1 2">
    <name type="scientific">Sinomicrobium pectinilyticum</name>
    <dbReference type="NCBI Taxonomy" id="1084421"/>
    <lineage>
        <taxon>Bacteria</taxon>
        <taxon>Pseudomonadati</taxon>
        <taxon>Bacteroidota</taxon>
        <taxon>Flavobacteriia</taxon>
        <taxon>Flavobacteriales</taxon>
        <taxon>Flavobacteriaceae</taxon>
        <taxon>Sinomicrobium</taxon>
    </lineage>
</organism>
<dbReference type="OrthoDB" id="673461at2"/>
<keyword evidence="2" id="KW-1185">Reference proteome</keyword>
<protein>
    <submittedName>
        <fullName evidence="1">Uncharacterized protein</fullName>
    </submittedName>
</protein>
<evidence type="ECO:0000313" key="2">
    <source>
        <dbReference type="Proteomes" id="UP000267469"/>
    </source>
</evidence>
<gene>
    <name evidence="1" type="ORF">ED312_10315</name>
</gene>
<evidence type="ECO:0000313" key="1">
    <source>
        <dbReference type="EMBL" id="RNL87197.1"/>
    </source>
</evidence>
<accession>A0A3N0EHJ7</accession>
<sequence length="243" mass="27686">MIKLRLFTLFFFCLSMGILGAQEKYFELVAEKSTNSFNEKGYTYFGHIKPLNNHPYAILHFEGISKTELHKGIMDYLKERPGLVIKPKYTNEHLIIYRDFATIGSKEQCFADLVGLVYVYAIPEEDGTIKLDMSTSDLFASVNNAVLRITPDDNVASDADVPFNEYKYVQPADQTYLSSGSTASRILLGSRTKRKKHSLKEAYPDSVFDPEGNVVNATNKVLIETFFNNYAEDLHNYLKARFK</sequence>
<comment type="caution">
    <text evidence="1">The sequence shown here is derived from an EMBL/GenBank/DDBJ whole genome shotgun (WGS) entry which is preliminary data.</text>
</comment>
<name>A0A3N0EHJ7_SINP1</name>
<dbReference type="EMBL" id="RJTM01000072">
    <property type="protein sequence ID" value="RNL87197.1"/>
    <property type="molecule type" value="Genomic_DNA"/>
</dbReference>
<dbReference type="Proteomes" id="UP000267469">
    <property type="component" value="Unassembled WGS sequence"/>
</dbReference>
<dbReference type="RefSeq" id="WP_148044272.1">
    <property type="nucleotide sequence ID" value="NZ_RJTM01000072.1"/>
</dbReference>
<reference evidence="1 2" key="1">
    <citation type="submission" date="2018-10" db="EMBL/GenBank/DDBJ databases">
        <title>Sinomicrobium pectinilyticum sp. nov., a pectinase-producing bacterium isolated from alkaline and saline soil, and emended description of the genus Sinomicrobium.</title>
        <authorList>
            <person name="Cheng B."/>
            <person name="Li C."/>
            <person name="Lai Q."/>
            <person name="Du M."/>
            <person name="Shao Z."/>
            <person name="Xu P."/>
            <person name="Yang C."/>
        </authorList>
    </citation>
    <scope>NUCLEOTIDE SEQUENCE [LARGE SCALE GENOMIC DNA]</scope>
    <source>
        <strain evidence="1 2">5DNS001</strain>
    </source>
</reference>